<keyword evidence="2" id="KW-0472">Membrane</keyword>
<dbReference type="STRING" id="996166.SAMN05192554_102218"/>
<name>A0A1G9T9D6_9EURY</name>
<keyword evidence="4" id="KW-1185">Reference proteome</keyword>
<feature type="compositionally biased region" description="Polar residues" evidence="1">
    <location>
        <begin position="1048"/>
        <end position="1058"/>
    </location>
</feature>
<protein>
    <submittedName>
        <fullName evidence="3">Uncharacterized protein</fullName>
    </submittedName>
</protein>
<feature type="transmembrane region" description="Helical" evidence="2">
    <location>
        <begin position="12"/>
        <end position="35"/>
    </location>
</feature>
<evidence type="ECO:0000256" key="2">
    <source>
        <dbReference type="SAM" id="Phobius"/>
    </source>
</evidence>
<dbReference type="AlphaFoldDB" id="A0A1G9T9D6"/>
<evidence type="ECO:0000313" key="4">
    <source>
        <dbReference type="Proteomes" id="UP000199370"/>
    </source>
</evidence>
<feature type="compositionally biased region" description="Basic and acidic residues" evidence="1">
    <location>
        <begin position="1059"/>
        <end position="1072"/>
    </location>
</feature>
<dbReference type="Proteomes" id="UP000199370">
    <property type="component" value="Unassembled WGS sequence"/>
</dbReference>
<sequence>MVGVRLADDERARVPFAIVGVLLLVSSATLATTFLTRPSGGAEADGDAAMERADAAVTTALRAAVDRAARNAAADPVVTPANTTYGRVLNESRAFRDALELRVYLQARRALAGIEASAGEARVTADLPPIDGPADARAAIERVSLARTGNGTVSVAIANVSATLWRHDRFVDRRTTTVRFTSATPVLVAHDRVAEYERRLNRGPTEGRGLGRQFASRLYAWTWARGYAQFGGLPVDNVLGNRHVSLSANEAALATQRGVFGTSDDAGRRALGRARGRLLAQEAVDQTPGETGISPAQWTDLVLGEPDGSFADATPDVAPVPETGTPPTTHDDPVTVGVNESAAEAFRRLLDGDGGPTLERLVRRTYSASVRVHATSRQVAAEPALPARPPGPGWERRGRRTTRTVTVDSGSAPVPTRAPGSTRFLTFERVVTVTETTTTAWARGGNRTETERTSNRTYRVGVAVDAAPAALAPGSDGRVAGAFQPGGVLGGETPSAVRQPVRSVLADRGGPDAVAAAAARGQLDESPTVVFGPPPEDATDTAYLAAAALRDRTRNRSVTTTRGDLVTTATPAASLADGIAADRPELVSAGDPYPSVSARLRAAARAAYLDRLLDELGSRADATARSRDGADEALSDHGHSLAEADATMNASANTTRRAAPPVGTAGPAGQVSFEVAAAPSYLVTSELDTDRARAVRADGFAPLAARNVNLFTVPYGAAADTVTRQVDRGASGDRVALATGSPALAAMEHAGRVAENASARQRRARLRDAVGSSLASVRAQVATDLATTTTLAHSEANAAVAAAYEQYPTDAARAAAVVNGSLVPHIAHEAADRIATDGDGGAAPSARQRDELRLRARTALRTARQSEAARLPQGPVGDASSFLRDRQRSLVSAGARSALQNGVEGYLNGSSDEEVPHTFSGVPLVPMYSWVVTTNVWVVEVRGTYPRFAVRADRGTPAAPGGFDYSRDGAPVAFDVNGDGTAERVGHADRVAFENSVAVVIAVPAGKQGVGDRNGVADEHTSGWPCPSPGRWPDPTGPGTDAGAENASDCSTDLYTSGRTDDHVPRTPDRRVGTVATRAGSRVRRRPRRHRRGPRRGRRR</sequence>
<feature type="region of interest" description="Disordered" evidence="1">
    <location>
        <begin position="377"/>
        <end position="420"/>
    </location>
</feature>
<feature type="compositionally biased region" description="Pro residues" evidence="1">
    <location>
        <begin position="1026"/>
        <end position="1036"/>
    </location>
</feature>
<feature type="compositionally biased region" description="Basic residues" evidence="1">
    <location>
        <begin position="1081"/>
        <end position="1100"/>
    </location>
</feature>
<proteinExistence type="predicted"/>
<accession>A0A1G9T9D6</accession>
<evidence type="ECO:0000313" key="3">
    <source>
        <dbReference type="EMBL" id="SDM44297.1"/>
    </source>
</evidence>
<organism evidence="3 4">
    <name type="scientific">Haloarchaeobius iranensis</name>
    <dbReference type="NCBI Taxonomy" id="996166"/>
    <lineage>
        <taxon>Archaea</taxon>
        <taxon>Methanobacteriati</taxon>
        <taxon>Methanobacteriota</taxon>
        <taxon>Stenosarchaea group</taxon>
        <taxon>Halobacteria</taxon>
        <taxon>Halobacteriales</taxon>
        <taxon>Halorubellaceae</taxon>
        <taxon>Haloarchaeobius</taxon>
    </lineage>
</organism>
<keyword evidence="2" id="KW-0812">Transmembrane</keyword>
<dbReference type="Pfam" id="PF23957">
    <property type="entry name" value="DUF7286"/>
    <property type="match status" value="1"/>
</dbReference>
<dbReference type="EMBL" id="FNIA01000002">
    <property type="protein sequence ID" value="SDM44297.1"/>
    <property type="molecule type" value="Genomic_DNA"/>
</dbReference>
<reference evidence="3 4" key="1">
    <citation type="submission" date="2016-10" db="EMBL/GenBank/DDBJ databases">
        <authorList>
            <person name="de Groot N.N."/>
        </authorList>
    </citation>
    <scope>NUCLEOTIDE SEQUENCE [LARGE SCALE GENOMIC DNA]</scope>
    <source>
        <strain evidence="4">EB21,IBRC-M 10013,KCTC 4048</strain>
    </source>
</reference>
<dbReference type="InterPro" id="IPR055710">
    <property type="entry name" value="DUF7286"/>
</dbReference>
<feature type="region of interest" description="Disordered" evidence="1">
    <location>
        <begin position="1008"/>
        <end position="1100"/>
    </location>
</feature>
<evidence type="ECO:0000256" key="1">
    <source>
        <dbReference type="SAM" id="MobiDB-lite"/>
    </source>
</evidence>
<gene>
    <name evidence="3" type="ORF">SAMN05192554_102218</name>
</gene>
<keyword evidence="2" id="KW-1133">Transmembrane helix</keyword>